<organism evidence="3 4">
    <name type="scientific">Nonomuraea endophytica</name>
    <dbReference type="NCBI Taxonomy" id="714136"/>
    <lineage>
        <taxon>Bacteria</taxon>
        <taxon>Bacillati</taxon>
        <taxon>Actinomycetota</taxon>
        <taxon>Actinomycetes</taxon>
        <taxon>Streptosporangiales</taxon>
        <taxon>Streptosporangiaceae</taxon>
        <taxon>Nonomuraea</taxon>
    </lineage>
</organism>
<evidence type="ECO:0000256" key="1">
    <source>
        <dbReference type="SAM" id="MobiDB-lite"/>
    </source>
</evidence>
<gene>
    <name evidence="3" type="ORF">HNR40_004628</name>
</gene>
<dbReference type="EMBL" id="JACHIN010000006">
    <property type="protein sequence ID" value="MBB5079142.1"/>
    <property type="molecule type" value="Genomic_DNA"/>
</dbReference>
<dbReference type="AlphaFoldDB" id="A0A7W8A405"/>
<feature type="region of interest" description="Disordered" evidence="1">
    <location>
        <begin position="175"/>
        <end position="231"/>
    </location>
</feature>
<accession>A0A7W8A405</accession>
<dbReference type="RefSeq" id="WP_184964553.1">
    <property type="nucleotide sequence ID" value="NZ_JACHIN010000006.1"/>
</dbReference>
<keyword evidence="2" id="KW-0472">Membrane</keyword>
<feature type="compositionally biased region" description="Low complexity" evidence="1">
    <location>
        <begin position="179"/>
        <end position="206"/>
    </location>
</feature>
<dbReference type="Pfam" id="PF20226">
    <property type="entry name" value="DUF6585"/>
    <property type="match status" value="1"/>
</dbReference>
<keyword evidence="4" id="KW-1185">Reference proteome</keyword>
<keyword evidence="2" id="KW-1133">Transmembrane helix</keyword>
<reference evidence="3 4" key="1">
    <citation type="submission" date="2020-08" db="EMBL/GenBank/DDBJ databases">
        <title>Genomic Encyclopedia of Type Strains, Phase IV (KMG-IV): sequencing the most valuable type-strain genomes for metagenomic binning, comparative biology and taxonomic classification.</title>
        <authorList>
            <person name="Goeker M."/>
        </authorList>
    </citation>
    <scope>NUCLEOTIDE SEQUENCE [LARGE SCALE GENOMIC DNA]</scope>
    <source>
        <strain evidence="3 4">DSM 45385</strain>
    </source>
</reference>
<feature type="transmembrane region" description="Helical" evidence="2">
    <location>
        <begin position="139"/>
        <end position="162"/>
    </location>
</feature>
<feature type="compositionally biased region" description="Acidic residues" evidence="1">
    <location>
        <begin position="210"/>
        <end position="223"/>
    </location>
</feature>
<name>A0A7W8A405_9ACTN</name>
<comment type="caution">
    <text evidence="3">The sequence shown here is derived from an EMBL/GenBank/DDBJ whole genome shotgun (WGS) entry which is preliminary data.</text>
</comment>
<keyword evidence="2" id="KW-0812">Transmembrane</keyword>
<protein>
    <submittedName>
        <fullName evidence="3">Uncharacterized protein</fullName>
    </submittedName>
</protein>
<sequence>MTVLKDVIDPFRSVYSLSDGVSAPVVIDGFERPEQWGPAIHGAVLRTHLPQARAALQAGSTVAFGEVAATQQALLTPTGVVPWAEISEIGVENGVASIKVRQQWRPLTTTYVRDLPNFLVLFTLIEELKGGARASGSRLGWVVGGVATFLVIALVAGGIVVVKRLVKTGVREGITASQETPTPTPSDTASATPEPSETYSPTTEPTPTEEPFDASTLDDEDTDQTPITSGALLADSFTTRKGVRYNLKGTRSDDCPAWFQEGRVRTLLRSGRCKEMISGVYASANSTKNNRIMVVIRVIPFKDSSTAKRTFDKLPAGSRDWGFMCPLKGPGSGLCANGRGSWSSAYIWGWTQHNHRYVIATLALYENLADGSSTKPWLTDASKAALEAAGPMVYHDTN</sequence>
<evidence type="ECO:0000313" key="4">
    <source>
        <dbReference type="Proteomes" id="UP000568380"/>
    </source>
</evidence>
<evidence type="ECO:0000313" key="3">
    <source>
        <dbReference type="EMBL" id="MBB5079142.1"/>
    </source>
</evidence>
<proteinExistence type="predicted"/>
<dbReference type="Proteomes" id="UP000568380">
    <property type="component" value="Unassembled WGS sequence"/>
</dbReference>
<evidence type="ECO:0000256" key="2">
    <source>
        <dbReference type="SAM" id="Phobius"/>
    </source>
</evidence>
<dbReference type="InterPro" id="IPR046492">
    <property type="entry name" value="DUF6585"/>
</dbReference>